<reference evidence="2 3" key="1">
    <citation type="journal article" date="2013" name="Proc. Natl. Acad. Sci. U.S.A.">
        <title>Genome of an arbuscular mycorrhizal fungus provides insight into the oldest plant symbiosis.</title>
        <authorList>
            <person name="Tisserant E."/>
            <person name="Malbreil M."/>
            <person name="Kuo A."/>
            <person name="Kohler A."/>
            <person name="Symeonidi A."/>
            <person name="Balestrini R."/>
            <person name="Charron P."/>
            <person name="Duensing N."/>
            <person name="Frei Dit Frey N."/>
            <person name="Gianinazzi-Pearson V."/>
            <person name="Gilbert L.B."/>
            <person name="Handa Y."/>
            <person name="Herr J.R."/>
            <person name="Hijri M."/>
            <person name="Koul R."/>
            <person name="Kawaguchi M."/>
            <person name="Krajinski F."/>
            <person name="Lammers P.J."/>
            <person name="Masclaux F.G."/>
            <person name="Murat C."/>
            <person name="Morin E."/>
            <person name="Ndikumana S."/>
            <person name="Pagni M."/>
            <person name="Petitpierre D."/>
            <person name="Requena N."/>
            <person name="Rosikiewicz P."/>
            <person name="Riley R."/>
            <person name="Saito K."/>
            <person name="San Clemente H."/>
            <person name="Shapiro H."/>
            <person name="van Tuinen D."/>
            <person name="Becard G."/>
            <person name="Bonfante P."/>
            <person name="Paszkowski U."/>
            <person name="Shachar-Hill Y.Y."/>
            <person name="Tuskan G.A."/>
            <person name="Young P.W."/>
            <person name="Sanders I.R."/>
            <person name="Henrissat B."/>
            <person name="Rensing S.A."/>
            <person name="Grigoriev I.V."/>
            <person name="Corradi N."/>
            <person name="Roux C."/>
            <person name="Martin F."/>
        </authorList>
    </citation>
    <scope>NUCLEOTIDE SEQUENCE [LARGE SCALE GENOMIC DNA]</scope>
    <source>
        <strain evidence="2 3">DAOM 197198</strain>
    </source>
</reference>
<organism evidence="2 3">
    <name type="scientific">Rhizophagus irregularis (strain DAOM 181602 / DAOM 197198 / MUCL 43194)</name>
    <name type="common">Arbuscular mycorrhizal fungus</name>
    <name type="synonym">Glomus intraradices</name>
    <dbReference type="NCBI Taxonomy" id="747089"/>
    <lineage>
        <taxon>Eukaryota</taxon>
        <taxon>Fungi</taxon>
        <taxon>Fungi incertae sedis</taxon>
        <taxon>Mucoromycota</taxon>
        <taxon>Glomeromycotina</taxon>
        <taxon>Glomeromycetes</taxon>
        <taxon>Glomerales</taxon>
        <taxon>Glomeraceae</taxon>
        <taxon>Rhizophagus</taxon>
    </lineage>
</organism>
<protein>
    <submittedName>
        <fullName evidence="2">Uncharacterized protein</fullName>
    </submittedName>
</protein>
<evidence type="ECO:0000256" key="1">
    <source>
        <dbReference type="SAM" id="Phobius"/>
    </source>
</evidence>
<keyword evidence="3" id="KW-1185">Reference proteome</keyword>
<comment type="caution">
    <text evidence="2">The sequence shown here is derived from an EMBL/GenBank/DDBJ whole genome shotgun (WGS) entry which is preliminary data.</text>
</comment>
<evidence type="ECO:0000313" key="3">
    <source>
        <dbReference type="Proteomes" id="UP000018888"/>
    </source>
</evidence>
<sequence>MNHMKYLNKTHTQMYLILISQILIRLMYTIISLQHLFKRHKIDWGFNTDDN</sequence>
<keyword evidence="1" id="KW-1133">Transmembrane helix</keyword>
<keyword evidence="1" id="KW-0472">Membrane</keyword>
<name>A0A2P4QYU3_RHIID</name>
<dbReference type="AlphaFoldDB" id="A0A2P4QYU3"/>
<gene>
    <name evidence="2" type="ORF">GLOIN_2v1867148</name>
</gene>
<accession>A0A2P4QYU3</accession>
<evidence type="ECO:0000313" key="2">
    <source>
        <dbReference type="EMBL" id="POG82821.1"/>
    </source>
</evidence>
<dbReference type="EMBL" id="AUPC02000003">
    <property type="protein sequence ID" value="POG82821.1"/>
    <property type="molecule type" value="Genomic_DNA"/>
</dbReference>
<keyword evidence="1" id="KW-0812">Transmembrane</keyword>
<feature type="transmembrane region" description="Helical" evidence="1">
    <location>
        <begin position="12"/>
        <end position="31"/>
    </location>
</feature>
<proteinExistence type="predicted"/>
<reference evidence="2 3" key="2">
    <citation type="journal article" date="2018" name="New Phytol.">
        <title>High intraspecific genome diversity in the model arbuscular mycorrhizal symbiont Rhizophagus irregularis.</title>
        <authorList>
            <person name="Chen E.C.H."/>
            <person name="Morin E."/>
            <person name="Beaudet D."/>
            <person name="Noel J."/>
            <person name="Yildirir G."/>
            <person name="Ndikumana S."/>
            <person name="Charron P."/>
            <person name="St-Onge C."/>
            <person name="Giorgi J."/>
            <person name="Kruger M."/>
            <person name="Marton T."/>
            <person name="Ropars J."/>
            <person name="Grigoriev I.V."/>
            <person name="Hainaut M."/>
            <person name="Henrissat B."/>
            <person name="Roux C."/>
            <person name="Martin F."/>
            <person name="Corradi N."/>
        </authorList>
    </citation>
    <scope>NUCLEOTIDE SEQUENCE [LARGE SCALE GENOMIC DNA]</scope>
    <source>
        <strain evidence="2 3">DAOM 197198</strain>
    </source>
</reference>
<dbReference type="Proteomes" id="UP000018888">
    <property type="component" value="Unassembled WGS sequence"/>
</dbReference>